<dbReference type="RefSeq" id="WP_099035961.1">
    <property type="nucleotide sequence ID" value="NZ_BMGJ01000016.1"/>
</dbReference>
<dbReference type="EMBL" id="BMGJ01000016">
    <property type="protein sequence ID" value="GGD75250.1"/>
    <property type="molecule type" value="Genomic_DNA"/>
</dbReference>
<comment type="caution">
    <text evidence="2">The sequence shown here is derived from an EMBL/GenBank/DDBJ whole genome shotgun (WGS) entry which is preliminary data.</text>
</comment>
<keyword evidence="3" id="KW-1185">Reference proteome</keyword>
<proteinExistence type="predicted"/>
<evidence type="ECO:0000259" key="1">
    <source>
        <dbReference type="PROSITE" id="PS50943"/>
    </source>
</evidence>
<evidence type="ECO:0000313" key="2">
    <source>
        <dbReference type="EMBL" id="GGD75250.1"/>
    </source>
</evidence>
<dbReference type="InterPro" id="IPR001387">
    <property type="entry name" value="Cro/C1-type_HTH"/>
</dbReference>
<dbReference type="InterPro" id="IPR010982">
    <property type="entry name" value="Lambda_DNA-bd_dom_sf"/>
</dbReference>
<dbReference type="CDD" id="cd00093">
    <property type="entry name" value="HTH_XRE"/>
    <property type="match status" value="1"/>
</dbReference>
<protein>
    <recommendedName>
        <fullName evidence="1">HTH cro/C1-type domain-containing protein</fullName>
    </recommendedName>
</protein>
<name>A0ABQ1RQY3_9ALTE</name>
<gene>
    <name evidence="2" type="ORF">GCM10011357_32820</name>
</gene>
<dbReference type="PROSITE" id="PS50943">
    <property type="entry name" value="HTH_CROC1"/>
    <property type="match status" value="1"/>
</dbReference>
<organism evidence="2 3">
    <name type="scientific">Lacimicrobium alkaliphilum</name>
    <dbReference type="NCBI Taxonomy" id="1526571"/>
    <lineage>
        <taxon>Bacteria</taxon>
        <taxon>Pseudomonadati</taxon>
        <taxon>Pseudomonadota</taxon>
        <taxon>Gammaproteobacteria</taxon>
        <taxon>Alteromonadales</taxon>
        <taxon>Alteromonadaceae</taxon>
        <taxon>Lacimicrobium</taxon>
    </lineage>
</organism>
<dbReference type="Pfam" id="PF13560">
    <property type="entry name" value="HTH_31"/>
    <property type="match status" value="1"/>
</dbReference>
<dbReference type="Gene3D" id="1.10.260.40">
    <property type="entry name" value="lambda repressor-like DNA-binding domains"/>
    <property type="match status" value="1"/>
</dbReference>
<dbReference type="Proteomes" id="UP000614272">
    <property type="component" value="Unassembled WGS sequence"/>
</dbReference>
<evidence type="ECO:0000313" key="3">
    <source>
        <dbReference type="Proteomes" id="UP000614272"/>
    </source>
</evidence>
<dbReference type="SUPFAM" id="SSF47413">
    <property type="entry name" value="lambda repressor-like DNA-binding domains"/>
    <property type="match status" value="1"/>
</dbReference>
<sequence>MKLILHSMGAKKLLATLGLLIKEYRASAMSQDEFAQRLGVSRKTVSNMEQGKAVNSEILFDALSLLKLDQPLLSELGKLRLPDPKLRHRKSDQRVLDNDF</sequence>
<accession>A0ABQ1RQY3</accession>
<reference evidence="3" key="1">
    <citation type="journal article" date="2019" name="Int. J. Syst. Evol. Microbiol.">
        <title>The Global Catalogue of Microorganisms (GCM) 10K type strain sequencing project: providing services to taxonomists for standard genome sequencing and annotation.</title>
        <authorList>
            <consortium name="The Broad Institute Genomics Platform"/>
            <consortium name="The Broad Institute Genome Sequencing Center for Infectious Disease"/>
            <person name="Wu L."/>
            <person name="Ma J."/>
        </authorList>
    </citation>
    <scope>NUCLEOTIDE SEQUENCE [LARGE SCALE GENOMIC DNA]</scope>
    <source>
        <strain evidence="3">CGMCC 1.12923</strain>
    </source>
</reference>
<dbReference type="SMART" id="SM00530">
    <property type="entry name" value="HTH_XRE"/>
    <property type="match status" value="1"/>
</dbReference>
<feature type="domain" description="HTH cro/C1-type" evidence="1">
    <location>
        <begin position="21"/>
        <end position="73"/>
    </location>
</feature>